<evidence type="ECO:0000256" key="1">
    <source>
        <dbReference type="SAM" id="MobiDB-lite"/>
    </source>
</evidence>
<accession>A0A1T5K5W7</accession>
<keyword evidence="3" id="KW-1185">Reference proteome</keyword>
<dbReference type="OrthoDB" id="4977279at2"/>
<dbReference type="EMBL" id="FUZP01000002">
    <property type="protein sequence ID" value="SKC59014.1"/>
    <property type="molecule type" value="Genomic_DNA"/>
</dbReference>
<dbReference type="RefSeq" id="WP_079728034.1">
    <property type="nucleotide sequence ID" value="NZ_FUZP01000002.1"/>
</dbReference>
<dbReference type="Proteomes" id="UP000190857">
    <property type="component" value="Unassembled WGS sequence"/>
</dbReference>
<protein>
    <submittedName>
        <fullName evidence="2">Uncharacterized protein</fullName>
    </submittedName>
</protein>
<proteinExistence type="predicted"/>
<dbReference type="AlphaFoldDB" id="A0A1T5K5W7"/>
<evidence type="ECO:0000313" key="2">
    <source>
        <dbReference type="EMBL" id="SKC59014.1"/>
    </source>
</evidence>
<dbReference type="STRING" id="123320.SAMN06309945_1925"/>
<sequence length="225" mass="24728">MTQAFGSESAKFTIVLPGTWANIPLHDPDETERSVRALVKKQVGRDDRFARVRRDAKNQLMDLAETAVATNVLGLSLWLELVPGMPFPGSLTVDIVKRPDETAESVLPSDSDELTLFLERLFPEAIVLDAGPGPTARTAYVTSVRSGESDIPHLKINYLVPDPSAQHLLRFHVDLPMVDRTENYVDLFDLVIDSVRLTSVPTVPAPTEQPEDSEVASTGRETVAL</sequence>
<feature type="region of interest" description="Disordered" evidence="1">
    <location>
        <begin position="201"/>
        <end position="225"/>
    </location>
</feature>
<name>A0A1T5K5W7_9MICO</name>
<feature type="compositionally biased region" description="Polar residues" evidence="1">
    <location>
        <begin position="215"/>
        <end position="225"/>
    </location>
</feature>
<evidence type="ECO:0000313" key="3">
    <source>
        <dbReference type="Proteomes" id="UP000190857"/>
    </source>
</evidence>
<reference evidence="2 3" key="1">
    <citation type="submission" date="2017-02" db="EMBL/GenBank/DDBJ databases">
        <authorList>
            <person name="Peterson S.W."/>
        </authorList>
    </citation>
    <scope>NUCLEOTIDE SEQUENCE [LARGE SCALE GENOMIC DNA]</scope>
    <source>
        <strain evidence="2 3">VKM Ac-2059</strain>
    </source>
</reference>
<gene>
    <name evidence="2" type="ORF">SAMN06309945_1925</name>
</gene>
<organism evidence="2 3">
    <name type="scientific">Okibacterium fritillariae</name>
    <dbReference type="NCBI Taxonomy" id="123320"/>
    <lineage>
        <taxon>Bacteria</taxon>
        <taxon>Bacillati</taxon>
        <taxon>Actinomycetota</taxon>
        <taxon>Actinomycetes</taxon>
        <taxon>Micrococcales</taxon>
        <taxon>Microbacteriaceae</taxon>
        <taxon>Okibacterium</taxon>
    </lineage>
</organism>